<dbReference type="InterPro" id="IPR005097">
    <property type="entry name" value="Sacchrp_dh_NADP-bd"/>
</dbReference>
<dbReference type="PANTHER" id="PTHR43781">
    <property type="entry name" value="SACCHAROPINE DEHYDROGENASE"/>
    <property type="match status" value="1"/>
</dbReference>
<sequence>MTTRELWILGGTGRIGRAVARILDAESNVPIVLVGRHRGRLDDVSTSLARPARVVVSDSPASIADLIRAQRPAVVVNTLGSYADSGAPIARACMPGGHYVDLANDLTSLPALLDLHDEAVAADSTLVTGAGFGVLGTEAAVAKLCEGRTTPKSVRVDALGSVDTEAGLLGPAFAASIIDVFTTGGRQYRDGRVVATRLGSPALRVTAPDGSTVPCAGSPSGELVAAHLVSRAPDVVATSALIPTSPAFRAVLPVAGVLLKIGAVRRILAKRLAGVRLSAKPRPRPHSWGHAVAEWPDGVRRECWLQAGEAMDFTATVTALVAARLADGQAPTGAYTPAGAFGAELAVDAGGEFILQ</sequence>
<name>A0A7Z0D525_9MICO</name>
<feature type="domain" description="Saccharopine dehydrogenase NADP binding" evidence="1">
    <location>
        <begin position="7"/>
        <end position="127"/>
    </location>
</feature>
<comment type="caution">
    <text evidence="2">The sequence shown here is derived from an EMBL/GenBank/DDBJ whole genome shotgun (WGS) entry which is preliminary data.</text>
</comment>
<keyword evidence="3" id="KW-1185">Reference proteome</keyword>
<evidence type="ECO:0000259" key="1">
    <source>
        <dbReference type="Pfam" id="PF03435"/>
    </source>
</evidence>
<dbReference type="PANTHER" id="PTHR43781:SF1">
    <property type="entry name" value="SACCHAROPINE DEHYDROGENASE"/>
    <property type="match status" value="1"/>
</dbReference>
<reference evidence="2 3" key="1">
    <citation type="submission" date="2020-07" db="EMBL/GenBank/DDBJ databases">
        <title>Sequencing the genomes of 1000 actinobacteria strains.</title>
        <authorList>
            <person name="Klenk H.-P."/>
        </authorList>
    </citation>
    <scope>NUCLEOTIDE SEQUENCE [LARGE SCALE GENOMIC DNA]</scope>
    <source>
        <strain evidence="2 3">DSM 26341</strain>
    </source>
</reference>
<dbReference type="RefSeq" id="WP_179429306.1">
    <property type="nucleotide sequence ID" value="NZ_JACBZP010000001.1"/>
</dbReference>
<proteinExistence type="predicted"/>
<accession>A0A7Z0D525</accession>
<dbReference type="InterPro" id="IPR036291">
    <property type="entry name" value="NAD(P)-bd_dom_sf"/>
</dbReference>
<protein>
    <submittedName>
        <fullName evidence="2">Short subunit dehydrogenase-like uncharacterized protein</fullName>
    </submittedName>
</protein>
<evidence type="ECO:0000313" key="3">
    <source>
        <dbReference type="Proteomes" id="UP000539111"/>
    </source>
</evidence>
<dbReference type="AlphaFoldDB" id="A0A7Z0D525"/>
<organism evidence="2 3">
    <name type="scientific">Spelaeicoccus albus</name>
    <dbReference type="NCBI Taxonomy" id="1280376"/>
    <lineage>
        <taxon>Bacteria</taxon>
        <taxon>Bacillati</taxon>
        <taxon>Actinomycetota</taxon>
        <taxon>Actinomycetes</taxon>
        <taxon>Micrococcales</taxon>
        <taxon>Brevibacteriaceae</taxon>
        <taxon>Spelaeicoccus</taxon>
    </lineage>
</organism>
<dbReference type="EMBL" id="JACBZP010000001">
    <property type="protein sequence ID" value="NYI69032.1"/>
    <property type="molecule type" value="Genomic_DNA"/>
</dbReference>
<dbReference type="Pfam" id="PF03435">
    <property type="entry name" value="Sacchrp_dh_NADP"/>
    <property type="match status" value="1"/>
</dbReference>
<gene>
    <name evidence="2" type="ORF">BJY26_003338</name>
</gene>
<dbReference type="Gene3D" id="3.40.50.720">
    <property type="entry name" value="NAD(P)-binding Rossmann-like Domain"/>
    <property type="match status" value="1"/>
</dbReference>
<dbReference type="SUPFAM" id="SSF51735">
    <property type="entry name" value="NAD(P)-binding Rossmann-fold domains"/>
    <property type="match status" value="1"/>
</dbReference>
<dbReference type="Proteomes" id="UP000539111">
    <property type="component" value="Unassembled WGS sequence"/>
</dbReference>
<evidence type="ECO:0000313" key="2">
    <source>
        <dbReference type="EMBL" id="NYI69032.1"/>
    </source>
</evidence>